<keyword evidence="1" id="KW-0812">Transmembrane</keyword>
<keyword evidence="1" id="KW-0472">Membrane</keyword>
<reference evidence="3" key="1">
    <citation type="submission" date="2021-02" db="EMBL/GenBank/DDBJ databases">
        <authorList>
            <person name="Nowell W R."/>
        </authorList>
    </citation>
    <scope>NUCLEOTIDE SEQUENCE</scope>
</reference>
<evidence type="ECO:0000313" key="4">
    <source>
        <dbReference type="Proteomes" id="UP000663823"/>
    </source>
</evidence>
<accession>A0A819QDD8</accession>
<dbReference type="AlphaFoldDB" id="A0A819QDD8"/>
<dbReference type="EMBL" id="CAJOAX010008001">
    <property type="protein sequence ID" value="CAF4023307.1"/>
    <property type="molecule type" value="Genomic_DNA"/>
</dbReference>
<proteinExistence type="predicted"/>
<gene>
    <name evidence="3" type="ORF">OTI717_LOCUS30224</name>
</gene>
<name>A0A819QDD8_9BILA</name>
<keyword evidence="1" id="KW-1133">Transmembrane helix</keyword>
<sequence>MCRMIKLVFAVLLFLNNISQIIGSNFFEWNDEGIHGNLVNSERHIIDPDYYEIQNEIVEMQKELAKFIRHLKKDDQITAFNIHQIILINEGEACLKDFKGSEYFNLDYGRAFAKTYPAAQYQYDQLLEKLDNADQILFKELIDKTKTIGFKCKNRMCRMIILIFAVLLFLNNISQIVGLPGLFELPGDEIYSNLITSERQIENGNIHKYDFNKRFIEFHRRLAEFMNHLNKDDQLIPFGIVRMTDLIKTFSCMEDRKVLEDSDKVYYNFLAEIFLMMQYQCEQLLEKLDRTDQIILKNLVDISKTLEFDSCKSNYGEK</sequence>
<comment type="caution">
    <text evidence="3">The sequence shown here is derived from an EMBL/GenBank/DDBJ whole genome shotgun (WGS) entry which is preliminary data.</text>
</comment>
<feature type="signal peptide" evidence="2">
    <location>
        <begin position="1"/>
        <end position="23"/>
    </location>
</feature>
<feature type="transmembrane region" description="Helical" evidence="1">
    <location>
        <begin position="159"/>
        <end position="183"/>
    </location>
</feature>
<feature type="chain" id="PRO_5032494355" evidence="2">
    <location>
        <begin position="24"/>
        <end position="318"/>
    </location>
</feature>
<protein>
    <submittedName>
        <fullName evidence="3">Uncharacterized protein</fullName>
    </submittedName>
</protein>
<organism evidence="3 4">
    <name type="scientific">Rotaria sordida</name>
    <dbReference type="NCBI Taxonomy" id="392033"/>
    <lineage>
        <taxon>Eukaryota</taxon>
        <taxon>Metazoa</taxon>
        <taxon>Spiralia</taxon>
        <taxon>Gnathifera</taxon>
        <taxon>Rotifera</taxon>
        <taxon>Eurotatoria</taxon>
        <taxon>Bdelloidea</taxon>
        <taxon>Philodinida</taxon>
        <taxon>Philodinidae</taxon>
        <taxon>Rotaria</taxon>
    </lineage>
</organism>
<evidence type="ECO:0000256" key="1">
    <source>
        <dbReference type="SAM" id="Phobius"/>
    </source>
</evidence>
<keyword evidence="2" id="KW-0732">Signal</keyword>
<evidence type="ECO:0000256" key="2">
    <source>
        <dbReference type="SAM" id="SignalP"/>
    </source>
</evidence>
<dbReference type="Proteomes" id="UP000663823">
    <property type="component" value="Unassembled WGS sequence"/>
</dbReference>
<evidence type="ECO:0000313" key="3">
    <source>
        <dbReference type="EMBL" id="CAF4023307.1"/>
    </source>
</evidence>